<feature type="domain" description="NADP-dependent oxidoreductase" evidence="5">
    <location>
        <begin position="21"/>
        <end position="293"/>
    </location>
</feature>
<organism evidence="6 7">
    <name type="scientific">Saccharomycopsis crataegensis</name>
    <dbReference type="NCBI Taxonomy" id="43959"/>
    <lineage>
        <taxon>Eukaryota</taxon>
        <taxon>Fungi</taxon>
        <taxon>Dikarya</taxon>
        <taxon>Ascomycota</taxon>
        <taxon>Saccharomycotina</taxon>
        <taxon>Saccharomycetes</taxon>
        <taxon>Saccharomycopsidaceae</taxon>
        <taxon>Saccharomycopsis</taxon>
    </lineage>
</organism>
<evidence type="ECO:0000256" key="4">
    <source>
        <dbReference type="PIRSR" id="PIRSR000097-3"/>
    </source>
</evidence>
<dbReference type="PIRSF" id="PIRSF000097">
    <property type="entry name" value="AKR"/>
    <property type="match status" value="1"/>
</dbReference>
<dbReference type="PRINTS" id="PR00069">
    <property type="entry name" value="ALDKETRDTASE"/>
</dbReference>
<dbReference type="Proteomes" id="UP001360560">
    <property type="component" value="Unassembled WGS sequence"/>
</dbReference>
<dbReference type="RefSeq" id="XP_064849962.1">
    <property type="nucleotide sequence ID" value="XM_064993890.1"/>
</dbReference>
<feature type="active site" description="Proton donor" evidence="2">
    <location>
        <position position="54"/>
    </location>
</feature>
<keyword evidence="7" id="KW-1185">Reference proteome</keyword>
<name>A0AAV5QE72_9ASCO</name>
<evidence type="ECO:0000256" key="1">
    <source>
        <dbReference type="ARBA" id="ARBA00023002"/>
    </source>
</evidence>
<dbReference type="PANTHER" id="PTHR11732">
    <property type="entry name" value="ALDO/KETO REDUCTASE"/>
    <property type="match status" value="1"/>
</dbReference>
<evidence type="ECO:0000256" key="2">
    <source>
        <dbReference type="PIRSR" id="PIRSR000097-1"/>
    </source>
</evidence>
<accession>A0AAV5QE72</accession>
<dbReference type="InterPro" id="IPR020471">
    <property type="entry name" value="AKR"/>
</dbReference>
<dbReference type="AlphaFoldDB" id="A0AAV5QE72"/>
<dbReference type="GeneID" id="90070941"/>
<dbReference type="InterPro" id="IPR018170">
    <property type="entry name" value="Aldo/ket_reductase_CS"/>
</dbReference>
<feature type="site" description="Lowers pKa of active site Tyr" evidence="4">
    <location>
        <position position="83"/>
    </location>
</feature>
<evidence type="ECO:0000256" key="3">
    <source>
        <dbReference type="PIRSR" id="PIRSR000097-2"/>
    </source>
</evidence>
<dbReference type="SUPFAM" id="SSF51430">
    <property type="entry name" value="NAD(P)-linked oxidoreductase"/>
    <property type="match status" value="1"/>
</dbReference>
<proteinExistence type="predicted"/>
<feature type="binding site" evidence="3">
    <location>
        <position position="114"/>
    </location>
    <ligand>
        <name>substrate</name>
    </ligand>
</feature>
<sequence length="336" mass="37101">MPLTKNTKVVKLNDGNEIPVIGLGTFRSGPNEVYQAVLDGIKAGVRHIDTAYAYGNEEEIGTALTQAFKEGLVKREELFITTKMWGVDYADPESAIKLSLKKLQLDYVDLYMIHWPVALTKKFDAAGNVVNVSYLPNGKRDLDHSNNFVKTWTYFQDLVAKGLTKSIGVSNFTIAKLTELLAAPTTKIVPCVNQIEAHLYLLQPELLAFCKSKGIHVEAHTPLGGADAAELLKNPVIVELAKKYQASSAQILISWALWRGTIVLPKSVKAERIHDNLFTVELSNEDGEKINAIGKNAQKRFVNPDWSPFIVFDDDEKHGVVGASGWKNPNPTTVSN</sequence>
<comment type="caution">
    <text evidence="6">The sequence shown here is derived from an EMBL/GenBank/DDBJ whole genome shotgun (WGS) entry which is preliminary data.</text>
</comment>
<keyword evidence="1" id="KW-0560">Oxidoreductase</keyword>
<evidence type="ECO:0000259" key="5">
    <source>
        <dbReference type="Pfam" id="PF00248"/>
    </source>
</evidence>
<dbReference type="InterPro" id="IPR036812">
    <property type="entry name" value="NAD(P)_OxRdtase_dom_sf"/>
</dbReference>
<dbReference type="InterPro" id="IPR023210">
    <property type="entry name" value="NADP_OxRdtase_dom"/>
</dbReference>
<evidence type="ECO:0000313" key="7">
    <source>
        <dbReference type="Proteomes" id="UP001360560"/>
    </source>
</evidence>
<dbReference type="Pfam" id="PF00248">
    <property type="entry name" value="Aldo_ket_red"/>
    <property type="match status" value="1"/>
</dbReference>
<gene>
    <name evidence="6" type="ORF">DASC09_002870</name>
</gene>
<dbReference type="FunFam" id="3.20.20.100:FF:000002">
    <property type="entry name" value="2,5-diketo-D-gluconic acid reductase A"/>
    <property type="match status" value="1"/>
</dbReference>
<evidence type="ECO:0000313" key="6">
    <source>
        <dbReference type="EMBL" id="GMM32962.1"/>
    </source>
</evidence>
<dbReference type="GO" id="GO:0016616">
    <property type="term" value="F:oxidoreductase activity, acting on the CH-OH group of donors, NAD or NADP as acceptor"/>
    <property type="evidence" value="ECO:0007669"/>
    <property type="project" value="UniProtKB-ARBA"/>
</dbReference>
<protein>
    <recommendedName>
        <fullName evidence="5">NADP-dependent oxidoreductase domain-containing protein</fullName>
    </recommendedName>
</protein>
<reference evidence="6 7" key="1">
    <citation type="journal article" date="2023" name="Elife">
        <title>Identification of key yeast species and microbe-microbe interactions impacting larval growth of Drosophila in the wild.</title>
        <authorList>
            <person name="Mure A."/>
            <person name="Sugiura Y."/>
            <person name="Maeda R."/>
            <person name="Honda K."/>
            <person name="Sakurai N."/>
            <person name="Takahashi Y."/>
            <person name="Watada M."/>
            <person name="Katoh T."/>
            <person name="Gotoh A."/>
            <person name="Gotoh Y."/>
            <person name="Taniguchi I."/>
            <person name="Nakamura K."/>
            <person name="Hayashi T."/>
            <person name="Katayama T."/>
            <person name="Uemura T."/>
            <person name="Hattori Y."/>
        </authorList>
    </citation>
    <scope>NUCLEOTIDE SEQUENCE [LARGE SCALE GENOMIC DNA]</scope>
    <source>
        <strain evidence="6 7">SC-9</strain>
    </source>
</reference>
<dbReference type="Gene3D" id="3.20.20.100">
    <property type="entry name" value="NADP-dependent oxidoreductase domain"/>
    <property type="match status" value="1"/>
</dbReference>
<dbReference type="EMBL" id="BTFZ01000001">
    <property type="protein sequence ID" value="GMM32962.1"/>
    <property type="molecule type" value="Genomic_DNA"/>
</dbReference>
<dbReference type="PROSITE" id="PS00062">
    <property type="entry name" value="ALDOKETO_REDUCTASE_2"/>
    <property type="match status" value="1"/>
</dbReference>